<dbReference type="STRING" id="436010.A0A165X5G9"/>
<reference evidence="1 2" key="1">
    <citation type="journal article" date="2016" name="Mol. Biol. Evol.">
        <title>Comparative Genomics of Early-Diverging Mushroom-Forming Fungi Provides Insights into the Origins of Lignocellulose Decay Capabilities.</title>
        <authorList>
            <person name="Nagy L.G."/>
            <person name="Riley R."/>
            <person name="Tritt A."/>
            <person name="Adam C."/>
            <person name="Daum C."/>
            <person name="Floudas D."/>
            <person name="Sun H."/>
            <person name="Yadav J.S."/>
            <person name="Pangilinan J."/>
            <person name="Larsson K.H."/>
            <person name="Matsuura K."/>
            <person name="Barry K."/>
            <person name="Labutti K."/>
            <person name="Kuo R."/>
            <person name="Ohm R.A."/>
            <person name="Bhattacharya S.S."/>
            <person name="Shirouzu T."/>
            <person name="Yoshinaga Y."/>
            <person name="Martin F.M."/>
            <person name="Grigoriev I.V."/>
            <person name="Hibbett D.S."/>
        </authorList>
    </citation>
    <scope>NUCLEOTIDE SEQUENCE [LARGE SCALE GENOMIC DNA]</scope>
    <source>
        <strain evidence="1 2">CBS 109695</strain>
    </source>
</reference>
<proteinExistence type="predicted"/>
<dbReference type="OrthoDB" id="10256289at2759"/>
<evidence type="ECO:0000313" key="1">
    <source>
        <dbReference type="EMBL" id="KZP08223.1"/>
    </source>
</evidence>
<dbReference type="Proteomes" id="UP000076532">
    <property type="component" value="Unassembled WGS sequence"/>
</dbReference>
<dbReference type="SUPFAM" id="SSF82754">
    <property type="entry name" value="C-terminal, gelsolin-like domain of Sec23/24"/>
    <property type="match status" value="1"/>
</dbReference>
<protein>
    <submittedName>
        <fullName evidence="1">Uncharacterized protein</fullName>
    </submittedName>
</protein>
<organism evidence="1 2">
    <name type="scientific">Athelia psychrophila</name>
    <dbReference type="NCBI Taxonomy" id="1759441"/>
    <lineage>
        <taxon>Eukaryota</taxon>
        <taxon>Fungi</taxon>
        <taxon>Dikarya</taxon>
        <taxon>Basidiomycota</taxon>
        <taxon>Agaricomycotina</taxon>
        <taxon>Agaricomycetes</taxon>
        <taxon>Agaricomycetidae</taxon>
        <taxon>Atheliales</taxon>
        <taxon>Atheliaceae</taxon>
        <taxon>Athelia</taxon>
    </lineage>
</organism>
<dbReference type="AlphaFoldDB" id="A0A165X5G9"/>
<dbReference type="EMBL" id="KV417727">
    <property type="protein sequence ID" value="KZP08223.1"/>
    <property type="molecule type" value="Genomic_DNA"/>
</dbReference>
<accession>A0A165X5G9</accession>
<evidence type="ECO:0000313" key="2">
    <source>
        <dbReference type="Proteomes" id="UP000076532"/>
    </source>
</evidence>
<keyword evidence="2" id="KW-1185">Reference proteome</keyword>
<sequence length="232" mass="25055">MSLGAVVVSATENQFPAPLPPTRSESFQGSLTSVRVGDNWPSHDYHTLFNLFRSPRPDVSNGTPPLLEFHLPPPTRTPLPRVEVSEPAAFSATLGKDLPGLAGTTWSHRPGGRLSYYAGGHNPLHQRFSGCRCLQTTPYPTGPAPRRAQTLCVQRSVLCMVPRFTLVRMFSSQSAPTVKPTVIYSGTRHTTHLSGSMYAPGAGAGQAIFTDDVSLQVFMEALKRLAVGAQTN</sequence>
<gene>
    <name evidence="1" type="ORF">FIBSPDRAFT_939098</name>
</gene>
<dbReference type="InterPro" id="IPR036180">
    <property type="entry name" value="Gelsolin-like_dom_sf"/>
</dbReference>
<name>A0A165X5G9_9AGAM</name>
<dbReference type="Gene3D" id="1.20.120.730">
    <property type="entry name" value="Sec23/Sec24 helical domain"/>
    <property type="match status" value="1"/>
</dbReference>